<name>A0A1B2JI18_PICPA</name>
<dbReference type="Pfam" id="PF10311">
    <property type="entry name" value="Ilm1"/>
    <property type="match status" value="1"/>
</dbReference>
<dbReference type="PANTHER" id="PTHR28029">
    <property type="entry name" value="PROTEIN ILM1"/>
    <property type="match status" value="1"/>
</dbReference>
<reference evidence="2 3" key="1">
    <citation type="submission" date="2016-02" db="EMBL/GenBank/DDBJ databases">
        <title>Comparative genomic and transcriptomic foundation for Pichia pastoris.</title>
        <authorList>
            <person name="Love K.R."/>
            <person name="Shah K.A."/>
            <person name="Whittaker C.A."/>
            <person name="Wu J."/>
            <person name="Bartlett M.C."/>
            <person name="Ma D."/>
            <person name="Leeson R.L."/>
            <person name="Priest M."/>
            <person name="Young S.K."/>
            <person name="Love J.C."/>
        </authorList>
    </citation>
    <scope>NUCLEOTIDE SEQUENCE [LARGE SCALE GENOMIC DNA]</scope>
    <source>
        <strain evidence="2 3">ATCC 28485</strain>
    </source>
</reference>
<evidence type="ECO:0000313" key="2">
    <source>
        <dbReference type="EMBL" id="ANZ77488.1"/>
    </source>
</evidence>
<dbReference type="EMBL" id="CP014587">
    <property type="protein sequence ID" value="ANZ77488.1"/>
    <property type="molecule type" value="Genomic_DNA"/>
</dbReference>
<dbReference type="InterPro" id="IPR018815">
    <property type="entry name" value="Incr_loss_mito_DNA_1"/>
</dbReference>
<keyword evidence="1" id="KW-1133">Transmembrane helix</keyword>
<sequence>MAFISAANFTYIRLAYLLTLSFLLVKDPVYLVHYPMIILLTRAMNLPELEMDELNPIFGLISVLILLYAVHDLVPLLEGNVIYFRSIVPVRVSLFLTLIFYCYLGSSYYLCNGLIFSFLFMEIWFNFFLYSLLNEEKEKESQQESMSAKVIQDQILRGDRDDVEEIITELGEQEFENIMSDLKERGSQ</sequence>
<organism evidence="2 3">
    <name type="scientific">Komagataella pastoris</name>
    <name type="common">Yeast</name>
    <name type="synonym">Pichia pastoris</name>
    <dbReference type="NCBI Taxonomy" id="4922"/>
    <lineage>
        <taxon>Eukaryota</taxon>
        <taxon>Fungi</taxon>
        <taxon>Dikarya</taxon>
        <taxon>Ascomycota</taxon>
        <taxon>Saccharomycotina</taxon>
        <taxon>Pichiomycetes</taxon>
        <taxon>Pichiales</taxon>
        <taxon>Pichiaceae</taxon>
        <taxon>Komagataella</taxon>
    </lineage>
</organism>
<dbReference type="Proteomes" id="UP000094565">
    <property type="component" value="Chromosome 4"/>
</dbReference>
<feature type="transmembrane region" description="Helical" evidence="1">
    <location>
        <begin position="55"/>
        <end position="76"/>
    </location>
</feature>
<dbReference type="OrthoDB" id="5299849at2759"/>
<evidence type="ECO:0000256" key="1">
    <source>
        <dbReference type="SAM" id="Phobius"/>
    </source>
</evidence>
<dbReference type="AlphaFoldDB" id="A0A1B2JI18"/>
<evidence type="ECO:0000313" key="3">
    <source>
        <dbReference type="Proteomes" id="UP000094565"/>
    </source>
</evidence>
<gene>
    <name evidence="2" type="primary">ILM1</name>
    <name evidence="2" type="ORF">ATY40_BA7504953</name>
</gene>
<protein>
    <submittedName>
        <fullName evidence="2">BA75_04953T0</fullName>
    </submittedName>
</protein>
<keyword evidence="3" id="KW-1185">Reference proteome</keyword>
<dbReference type="PANTHER" id="PTHR28029:SF1">
    <property type="entry name" value="PROTEIN ILM1"/>
    <property type="match status" value="1"/>
</dbReference>
<keyword evidence="1" id="KW-0472">Membrane</keyword>
<keyword evidence="1" id="KW-0812">Transmembrane</keyword>
<feature type="transmembrane region" description="Helical" evidence="1">
    <location>
        <begin position="88"/>
        <end position="109"/>
    </location>
</feature>
<accession>A0A1B2JI18</accession>
<proteinExistence type="predicted"/>
<feature type="transmembrane region" description="Helical" evidence="1">
    <location>
        <begin position="115"/>
        <end position="133"/>
    </location>
</feature>